<feature type="region of interest" description="Disordered" evidence="5">
    <location>
        <begin position="1213"/>
        <end position="1236"/>
    </location>
</feature>
<feature type="region of interest" description="Disordered" evidence="5">
    <location>
        <begin position="1046"/>
        <end position="1142"/>
    </location>
</feature>
<organism evidence="7 8">
    <name type="scientific">Rhizoctonia solani</name>
    <dbReference type="NCBI Taxonomy" id="456999"/>
    <lineage>
        <taxon>Eukaryota</taxon>
        <taxon>Fungi</taxon>
        <taxon>Dikarya</taxon>
        <taxon>Basidiomycota</taxon>
        <taxon>Agaricomycotina</taxon>
        <taxon>Agaricomycetes</taxon>
        <taxon>Cantharellales</taxon>
        <taxon>Ceratobasidiaceae</taxon>
        <taxon>Rhizoctonia</taxon>
    </lineage>
</organism>
<dbReference type="InterPro" id="IPR008271">
    <property type="entry name" value="Ser/Thr_kinase_AS"/>
</dbReference>
<feature type="compositionally biased region" description="Basic and acidic residues" evidence="5">
    <location>
        <begin position="720"/>
        <end position="762"/>
    </location>
</feature>
<feature type="region of interest" description="Disordered" evidence="5">
    <location>
        <begin position="134"/>
        <end position="459"/>
    </location>
</feature>
<feature type="region of interest" description="Disordered" evidence="5">
    <location>
        <begin position="1294"/>
        <end position="1367"/>
    </location>
</feature>
<gene>
    <name evidence="7" type="ORF">RDB_LOCUS176359</name>
</gene>
<keyword evidence="4" id="KW-0067">ATP-binding</keyword>
<dbReference type="PANTHER" id="PTHR44329">
    <property type="entry name" value="SERINE/THREONINE-PROTEIN KINASE TNNI3K-RELATED"/>
    <property type="match status" value="1"/>
</dbReference>
<dbReference type="Pfam" id="PF07714">
    <property type="entry name" value="PK_Tyr_Ser-Thr"/>
    <property type="match status" value="1"/>
</dbReference>
<dbReference type="PROSITE" id="PS00108">
    <property type="entry name" value="PROTEIN_KINASE_ST"/>
    <property type="match status" value="1"/>
</dbReference>
<evidence type="ECO:0000313" key="8">
    <source>
        <dbReference type="Proteomes" id="UP000663827"/>
    </source>
</evidence>
<feature type="compositionally biased region" description="Polar residues" evidence="5">
    <location>
        <begin position="567"/>
        <end position="578"/>
    </location>
</feature>
<dbReference type="GO" id="GO:0004674">
    <property type="term" value="F:protein serine/threonine kinase activity"/>
    <property type="evidence" value="ECO:0007669"/>
    <property type="project" value="TreeGrafter"/>
</dbReference>
<sequence>MRRYEIYQPPSFVARAPPRYYNFHLLSANAKERIQRELALACSPVRLPSVVSTTSIFSGVGSGIAGGSVRSSLSVRRPSMLASAHLASAGGMVGLETITASPASTAAPLHSPSLDPMNALNAGPAANHRLSTWLKRPPASPHTSMQPLPADATDLMDGTDPFGGAWHHSSPYDAGEMVVGRRTRDSSMPDGSPHRSIAGPSRKGPSPLSQSTSAINLADEPPLPEPPGSPDLLSGTRTKRKLSKRRSNSASRGGLSSLFTRKSSVDEDHEGRTGGLRGRSRPPLSPSSHSLAQQGIAFPTAGEKRPRRKLSKRRSRSSSAASVDSSRSIETPIHTQFSRDIEIVELPAAKPQPRPPSQRPPSQRPPSQRPASFHHRPPSSQQHSAPDPPLTSPIRGPAPPSVTTNKPQRERKLSAASFNSFLSRITSRDKDKDQPRSASVQDHRKVPPHKLLNHVGKDHKSGNVFTRFARKLSLIRRRSVDVIANPEHNSSKTSFVVNRPAATLNRRATLDLAPSRSPTTEAPIASPAPPPQVLSSSDLFAPIDPQLRSSRLIHPQLSPPPRIPDLSLQQQGDRTSWASLHRKVSTKSPEPPMLSTDDLLPPPRLGEKHPDSPHSIPTWGIHTEKSGPLLLENGSPTEDSPISVTQGVLTVVNPDLADEGQVAVYDPRESIDGLKALRAQLDAASSERRGREVEGTRPLVVRKDISRSPSPDKPLSGRDSPLKRGGRESPLKRGRESPVKRGKRDQSPVKPVRRTEPLKDHSAVNGADVQKSHGFRPVGMSIRSSGVVGSTTSVDAIQGDEEEFGKPLQEAGRRMVRSRASTDSIAKMHVITPKTSLQKIRVRVVSNPPPVEILKESSPVKEDKPKEDPPAPAPERKSSRTRPRSGYTGVDSRHSIYGTATSEASEMPTSPAGPRKRISTAGRPPSHAHSRSLDNATKILDPTSSKLLGTNPKLLDTKFADKGYSTPSKLLDTNPKLLDTKFVDKGYSTPYLTPTGDHAPLHPFSEKPVEYQTIMPPISVMRFETTSPPPGAFDGPSKVLTEKSMRFEAGSPPPKSKFTDSKGAWITDSPVMSYPKAPYLNDEFSVSREKEVAQGEFKRGHHKRESTAESERERRKEERARQRAERAEERERQERERQDWERQEWERLERERLERDRLRQEARARAEQERLEQERLEQERLEQERLERERLQRERLERERFERERLERERLEQAERDRAERERMRAAQRQREEQERIERIARERDRERVEMERQEREHQEFERERIERERAELVRLEWERMERERLIEEEMRRREPPALLPTNSGRRTRQEVEGERETTITSPEGLHKSKRRTPDDSHSTLPTFMVPSPSPPPPPKGNQPLQVRQHSQTDAYAPIIAGALRPPVRQESTEITAGVPVLPEGTHEVEQPFQPRHMSVNTIDIEALSFKAREAWERERLDKGQSVLVPGRQRAVIPDVGSPRPTPAPLRQAPSDKNRSQTPVMFLEKRGPVGELSISVTEGVMTIVNPDLDESVAVHGKDTTKSQDSTGRQRMARSQASKDSIGEMHVVTNHVVGTSQYSNEPVDILQSDTPHYVASVTYGCLIEHGCPDLMSLIDPSGFSSSAVAEGGFGDIWRGSFYDSRKLAIKVLRFACLTGDNTKKELKRFAREIYHWSKLDHENVNKLMGVIMFQERLGVVSEWMEYGNLRQYLNRNPGANRLKLCIQIAKGVVYLHGVNMIHGDLKACNVLVSSAGILKITDFDYSIFPECSLAFSATTRMGGGTLRWMAPELVLEEKPPQRNSKTDIYALGMTFLVSMFDVCYTLVHRNSIQETITNAHPYTECRHDNQIYRKLAREEHPQRSEVYFPDTNWDARMWALLLQCWDFDPASRPIPDDVLRSLLTLEYETV</sequence>
<feature type="compositionally biased region" description="Basic and acidic residues" evidence="5">
    <location>
        <begin position="853"/>
        <end position="878"/>
    </location>
</feature>
<keyword evidence="3" id="KW-0418">Kinase</keyword>
<keyword evidence="2" id="KW-0547">Nucleotide-binding</keyword>
<dbReference type="Proteomes" id="UP000663827">
    <property type="component" value="Unassembled WGS sequence"/>
</dbReference>
<evidence type="ECO:0000256" key="2">
    <source>
        <dbReference type="ARBA" id="ARBA00022741"/>
    </source>
</evidence>
<feature type="region of interest" description="Disordered" evidence="5">
    <location>
        <begin position="681"/>
        <end position="821"/>
    </location>
</feature>
<dbReference type="EMBL" id="CAJNJQ010006312">
    <property type="protein sequence ID" value="CAE7226429.1"/>
    <property type="molecule type" value="Genomic_DNA"/>
</dbReference>
<evidence type="ECO:0000313" key="7">
    <source>
        <dbReference type="EMBL" id="CAE7226429.1"/>
    </source>
</evidence>
<protein>
    <recommendedName>
        <fullName evidence="6">Protein kinase domain-containing protein</fullName>
    </recommendedName>
</protein>
<reference evidence="7" key="1">
    <citation type="submission" date="2021-01" db="EMBL/GenBank/DDBJ databases">
        <authorList>
            <person name="Kaushik A."/>
        </authorList>
    </citation>
    <scope>NUCLEOTIDE SEQUENCE</scope>
    <source>
        <strain evidence="7">AG5</strain>
    </source>
</reference>
<feature type="compositionally biased region" description="Pro residues" evidence="5">
    <location>
        <begin position="1348"/>
        <end position="1357"/>
    </location>
</feature>
<feature type="compositionally biased region" description="Polar residues" evidence="5">
    <location>
        <begin position="898"/>
        <end position="908"/>
    </location>
</feature>
<comment type="caution">
    <text evidence="7">The sequence shown here is derived from an EMBL/GenBank/DDBJ whole genome shotgun (WGS) entry which is preliminary data.</text>
</comment>
<name>A0A8H3HTK4_9AGAM</name>
<feature type="region of interest" description="Disordered" evidence="5">
    <location>
        <begin position="552"/>
        <end position="613"/>
    </location>
</feature>
<keyword evidence="1" id="KW-0808">Transferase</keyword>
<feature type="region of interest" description="Disordered" evidence="5">
    <location>
        <begin position="841"/>
        <end position="950"/>
    </location>
</feature>
<feature type="compositionally biased region" description="Low complexity" evidence="5">
    <location>
        <begin position="784"/>
        <end position="794"/>
    </location>
</feature>
<evidence type="ECO:0000256" key="1">
    <source>
        <dbReference type="ARBA" id="ARBA00022679"/>
    </source>
</evidence>
<accession>A0A8H3HTK4</accession>
<feature type="compositionally biased region" description="Pro residues" evidence="5">
    <location>
        <begin position="386"/>
        <end position="400"/>
    </location>
</feature>
<evidence type="ECO:0000259" key="6">
    <source>
        <dbReference type="PROSITE" id="PS50011"/>
    </source>
</evidence>
<feature type="region of interest" description="Disordered" evidence="5">
    <location>
        <begin position="509"/>
        <end position="538"/>
    </location>
</feature>
<dbReference type="InterPro" id="IPR000719">
    <property type="entry name" value="Prot_kinase_dom"/>
</dbReference>
<feature type="compositionally biased region" description="Pro residues" evidence="5">
    <location>
        <begin position="350"/>
        <end position="368"/>
    </location>
</feature>
<dbReference type="SUPFAM" id="SSF56112">
    <property type="entry name" value="Protein kinase-like (PK-like)"/>
    <property type="match status" value="1"/>
</dbReference>
<dbReference type="PANTHER" id="PTHR44329:SF288">
    <property type="entry name" value="MITOGEN-ACTIVATED PROTEIN KINASE KINASE KINASE 20"/>
    <property type="match status" value="1"/>
</dbReference>
<feature type="compositionally biased region" description="Basic and acidic residues" evidence="5">
    <location>
        <begin position="426"/>
        <end position="445"/>
    </location>
</feature>
<feature type="region of interest" description="Disordered" evidence="5">
    <location>
        <begin position="1452"/>
        <end position="1476"/>
    </location>
</feature>
<feature type="compositionally biased region" description="Low complexity" evidence="5">
    <location>
        <begin position="317"/>
        <end position="328"/>
    </location>
</feature>
<feature type="compositionally biased region" description="Polar residues" evidence="5">
    <location>
        <begin position="416"/>
        <end position="425"/>
    </location>
</feature>
<evidence type="ECO:0000256" key="5">
    <source>
        <dbReference type="SAM" id="MobiDB-lite"/>
    </source>
</evidence>
<feature type="compositionally biased region" description="Basic and acidic residues" evidence="5">
    <location>
        <begin position="1308"/>
        <end position="1318"/>
    </location>
</feature>
<feature type="compositionally biased region" description="Basic and acidic residues" evidence="5">
    <location>
        <begin position="1105"/>
        <end position="1142"/>
    </location>
</feature>
<dbReference type="PROSITE" id="PS50011">
    <property type="entry name" value="PROTEIN_KINASE_DOM"/>
    <property type="match status" value="1"/>
</dbReference>
<evidence type="ECO:0000256" key="4">
    <source>
        <dbReference type="ARBA" id="ARBA00022840"/>
    </source>
</evidence>
<feature type="compositionally biased region" description="Basic and acidic residues" evidence="5">
    <location>
        <begin position="685"/>
        <end position="706"/>
    </location>
</feature>
<evidence type="ECO:0000256" key="3">
    <source>
        <dbReference type="ARBA" id="ARBA00022777"/>
    </source>
</evidence>
<dbReference type="Gene3D" id="1.10.510.10">
    <property type="entry name" value="Transferase(Phosphotransferase) domain 1"/>
    <property type="match status" value="1"/>
</dbReference>
<dbReference type="GO" id="GO:0005524">
    <property type="term" value="F:ATP binding"/>
    <property type="evidence" value="ECO:0007669"/>
    <property type="project" value="UniProtKB-KW"/>
</dbReference>
<feature type="compositionally biased region" description="Basic residues" evidence="5">
    <location>
        <begin position="237"/>
        <end position="247"/>
    </location>
</feature>
<feature type="compositionally biased region" description="Basic residues" evidence="5">
    <location>
        <begin position="305"/>
        <end position="316"/>
    </location>
</feature>
<feature type="compositionally biased region" description="Basic and acidic residues" evidence="5">
    <location>
        <begin position="1085"/>
        <end position="1098"/>
    </location>
</feature>
<feature type="domain" description="Protein kinase" evidence="6">
    <location>
        <begin position="1597"/>
        <end position="1885"/>
    </location>
</feature>
<dbReference type="SMART" id="SM00220">
    <property type="entry name" value="S_TKc"/>
    <property type="match status" value="1"/>
</dbReference>
<proteinExistence type="predicted"/>
<dbReference type="InterPro" id="IPR011009">
    <property type="entry name" value="Kinase-like_dom_sf"/>
</dbReference>
<dbReference type="InterPro" id="IPR001245">
    <property type="entry name" value="Ser-Thr/Tyr_kinase_cat_dom"/>
</dbReference>
<dbReference type="InterPro" id="IPR051681">
    <property type="entry name" value="Ser/Thr_Kinases-Pseudokinases"/>
</dbReference>
<feature type="compositionally biased region" description="Basic and acidic residues" evidence="5">
    <location>
        <begin position="263"/>
        <end position="272"/>
    </location>
</feature>